<evidence type="ECO:0000313" key="1">
    <source>
        <dbReference type="EMBL" id="MDD7971999.1"/>
    </source>
</evidence>
<name>A0ABT5TA48_9RHOB</name>
<dbReference type="Proteomes" id="UP001431784">
    <property type="component" value="Unassembled WGS sequence"/>
</dbReference>
<sequence length="148" mass="16943">MAREPRHPARKGDFRPTLPGKILRLPVLSAPRQTPVPEKQQGRRNAFRAHAGTALALLLATLASPHRHVHAQIAPEYCLLLIPPILPADDKLMREFEDLLREEFEQYLSEVTRYFRCLDDERDRALREAAQVTAQYGTFLDSLRRAPP</sequence>
<keyword evidence="2" id="KW-1185">Reference proteome</keyword>
<accession>A0ABT5TA48</accession>
<comment type="caution">
    <text evidence="1">The sequence shown here is derived from an EMBL/GenBank/DDBJ whole genome shotgun (WGS) entry which is preliminary data.</text>
</comment>
<reference evidence="1" key="1">
    <citation type="submission" date="2023-02" db="EMBL/GenBank/DDBJ databases">
        <title>Description of Roseinatronobacter alkalisoli sp. nov., an alkaliphilic bacerium isolated from soda soil.</title>
        <authorList>
            <person name="Wei W."/>
        </authorList>
    </citation>
    <scope>NUCLEOTIDE SEQUENCE</scope>
    <source>
        <strain evidence="1">HJB301</strain>
    </source>
</reference>
<evidence type="ECO:0000313" key="2">
    <source>
        <dbReference type="Proteomes" id="UP001431784"/>
    </source>
</evidence>
<protein>
    <submittedName>
        <fullName evidence="1">Uncharacterized protein</fullName>
    </submittedName>
</protein>
<proteinExistence type="predicted"/>
<organism evidence="1 2">
    <name type="scientific">Roseinatronobacter alkalisoli</name>
    <dbReference type="NCBI Taxonomy" id="3028235"/>
    <lineage>
        <taxon>Bacteria</taxon>
        <taxon>Pseudomonadati</taxon>
        <taxon>Pseudomonadota</taxon>
        <taxon>Alphaproteobacteria</taxon>
        <taxon>Rhodobacterales</taxon>
        <taxon>Paracoccaceae</taxon>
        <taxon>Roseinatronobacter</taxon>
    </lineage>
</organism>
<dbReference type="EMBL" id="JAQZSM010000011">
    <property type="protein sequence ID" value="MDD7971999.1"/>
    <property type="molecule type" value="Genomic_DNA"/>
</dbReference>
<gene>
    <name evidence="1" type="ORF">PUT78_12910</name>
</gene>